<gene>
    <name evidence="2" type="ORF">VA596_15285</name>
</gene>
<evidence type="ECO:0000259" key="1">
    <source>
        <dbReference type="Pfam" id="PF12697"/>
    </source>
</evidence>
<dbReference type="InterPro" id="IPR000073">
    <property type="entry name" value="AB_hydrolase_1"/>
</dbReference>
<dbReference type="Pfam" id="PF12697">
    <property type="entry name" value="Abhydrolase_6"/>
    <property type="match status" value="1"/>
</dbReference>
<dbReference type="EMBL" id="JAYFSI010000002">
    <property type="protein sequence ID" value="MEA5360910.1"/>
    <property type="molecule type" value="Genomic_DNA"/>
</dbReference>
<protein>
    <submittedName>
        <fullName evidence="2">Alpha/beta hydrolase</fullName>
    </submittedName>
</protein>
<dbReference type="RefSeq" id="WP_323327465.1">
    <property type="nucleotide sequence ID" value="NZ_JAYFSI010000002.1"/>
</dbReference>
<dbReference type="InterPro" id="IPR050266">
    <property type="entry name" value="AB_hydrolase_sf"/>
</dbReference>
<evidence type="ECO:0000313" key="3">
    <source>
        <dbReference type="Proteomes" id="UP001304298"/>
    </source>
</evidence>
<evidence type="ECO:0000313" key="2">
    <source>
        <dbReference type="EMBL" id="MEA5360910.1"/>
    </source>
</evidence>
<dbReference type="SUPFAM" id="SSF53474">
    <property type="entry name" value="alpha/beta-Hydrolases"/>
    <property type="match status" value="1"/>
</dbReference>
<sequence length="292" mass="32692">MTDQLTEWHRHGATTTVPVRGVPRAVFHRVSGSGRPLVLLHGFPASSFEWARVEPLVARRHTVVTFDFLGFGASEKPRGHRYSVFEQADLAEALIGSLGFDAVTLVAYDYGAIVASELLARDRSFTIDRCVFLNAGLYADQYRPRLIQRASLWPVAGNLLARSLTERQFFRSWSRVFSPEHPLDPELAGLHYRALRAGDPDPGLTARLLRYIPERAAHRDRLEPVFTGTPVPLSFLWGMRDPVSGPRVARELRSRNADADIVEYPDLGHCPHIEAPERVTADILARSDVRPA</sequence>
<organism evidence="2 3">
    <name type="scientific">Amycolatopsis heterodermiae</name>
    <dbReference type="NCBI Taxonomy" id="3110235"/>
    <lineage>
        <taxon>Bacteria</taxon>
        <taxon>Bacillati</taxon>
        <taxon>Actinomycetota</taxon>
        <taxon>Actinomycetes</taxon>
        <taxon>Pseudonocardiales</taxon>
        <taxon>Pseudonocardiaceae</taxon>
        <taxon>Amycolatopsis</taxon>
    </lineage>
</organism>
<dbReference type="PRINTS" id="PR00412">
    <property type="entry name" value="EPOXHYDRLASE"/>
</dbReference>
<dbReference type="InterPro" id="IPR029058">
    <property type="entry name" value="AB_hydrolase_fold"/>
</dbReference>
<feature type="domain" description="AB hydrolase-1" evidence="1">
    <location>
        <begin position="37"/>
        <end position="280"/>
    </location>
</feature>
<dbReference type="GO" id="GO:0016787">
    <property type="term" value="F:hydrolase activity"/>
    <property type="evidence" value="ECO:0007669"/>
    <property type="project" value="UniProtKB-KW"/>
</dbReference>
<dbReference type="Proteomes" id="UP001304298">
    <property type="component" value="Unassembled WGS sequence"/>
</dbReference>
<name>A0ABU5R5E9_9PSEU</name>
<dbReference type="Gene3D" id="3.40.50.1820">
    <property type="entry name" value="alpha/beta hydrolase"/>
    <property type="match status" value="1"/>
</dbReference>
<accession>A0ABU5R5E9</accession>
<reference evidence="2 3" key="1">
    <citation type="submission" date="2023-12" db="EMBL/GenBank/DDBJ databases">
        <title>Amycolatopsis sp. V23-08.</title>
        <authorList>
            <person name="Somphong A."/>
        </authorList>
    </citation>
    <scope>NUCLEOTIDE SEQUENCE [LARGE SCALE GENOMIC DNA]</scope>
    <source>
        <strain evidence="2 3">V23-08</strain>
    </source>
</reference>
<dbReference type="PANTHER" id="PTHR43798">
    <property type="entry name" value="MONOACYLGLYCEROL LIPASE"/>
    <property type="match status" value="1"/>
</dbReference>
<proteinExistence type="predicted"/>
<dbReference type="PANTHER" id="PTHR43798:SF33">
    <property type="entry name" value="HYDROLASE, PUTATIVE (AFU_ORTHOLOGUE AFUA_2G14860)-RELATED"/>
    <property type="match status" value="1"/>
</dbReference>
<keyword evidence="2" id="KW-0378">Hydrolase</keyword>
<keyword evidence="3" id="KW-1185">Reference proteome</keyword>
<comment type="caution">
    <text evidence="2">The sequence shown here is derived from an EMBL/GenBank/DDBJ whole genome shotgun (WGS) entry which is preliminary data.</text>
</comment>
<dbReference type="InterPro" id="IPR000639">
    <property type="entry name" value="Epox_hydrolase-like"/>
</dbReference>